<dbReference type="EMBL" id="JAAIKT010000001">
    <property type="protein sequence ID" value="NEW68836.1"/>
    <property type="molecule type" value="Genomic_DNA"/>
</dbReference>
<comment type="caution">
    <text evidence="3">The sequence shown here is derived from an EMBL/GenBank/DDBJ whole genome shotgun (WGS) entry which is preliminary data.</text>
</comment>
<evidence type="ECO:0000256" key="1">
    <source>
        <dbReference type="ARBA" id="ARBA00022559"/>
    </source>
</evidence>
<dbReference type="Pfam" id="PF12697">
    <property type="entry name" value="Abhydrolase_6"/>
    <property type="match status" value="1"/>
</dbReference>
<keyword evidence="1" id="KW-0560">Oxidoreductase</keyword>
<evidence type="ECO:0000259" key="2">
    <source>
        <dbReference type="Pfam" id="PF12697"/>
    </source>
</evidence>
<dbReference type="GO" id="GO:0004601">
    <property type="term" value="F:peroxidase activity"/>
    <property type="evidence" value="ECO:0007669"/>
    <property type="project" value="UniProtKB-KW"/>
</dbReference>
<gene>
    <name evidence="3" type="ORF">G4H13_00020</name>
</gene>
<organism evidence="3 4">
    <name type="scientific">Streptomyces rhizosphaericus</name>
    <dbReference type="NCBI Taxonomy" id="114699"/>
    <lineage>
        <taxon>Bacteria</taxon>
        <taxon>Bacillati</taxon>
        <taxon>Actinomycetota</taxon>
        <taxon>Actinomycetes</taxon>
        <taxon>Kitasatosporales</taxon>
        <taxon>Streptomycetaceae</taxon>
        <taxon>Streptomyces</taxon>
        <taxon>Streptomyces violaceusniger group</taxon>
    </lineage>
</organism>
<accession>A0A6G4A612</accession>
<dbReference type="PRINTS" id="PR00412">
    <property type="entry name" value="EPOXHYDRLASE"/>
</dbReference>
<keyword evidence="4" id="KW-1185">Reference proteome</keyword>
<dbReference type="GO" id="GO:0016787">
    <property type="term" value="F:hydrolase activity"/>
    <property type="evidence" value="ECO:0007669"/>
    <property type="project" value="UniProtKB-KW"/>
</dbReference>
<feature type="domain" description="AB hydrolase-1" evidence="2">
    <location>
        <begin position="22"/>
        <end position="258"/>
    </location>
</feature>
<evidence type="ECO:0000313" key="4">
    <source>
        <dbReference type="Proteomes" id="UP000476310"/>
    </source>
</evidence>
<evidence type="ECO:0000313" key="3">
    <source>
        <dbReference type="EMBL" id="NEW68836.1"/>
    </source>
</evidence>
<dbReference type="Proteomes" id="UP000476310">
    <property type="component" value="Unassembled WGS sequence"/>
</dbReference>
<dbReference type="InterPro" id="IPR050471">
    <property type="entry name" value="AB_hydrolase"/>
</dbReference>
<dbReference type="RefSeq" id="WP_164422410.1">
    <property type="nucleotide sequence ID" value="NZ_JAAIKT010000001.1"/>
</dbReference>
<dbReference type="Gene3D" id="3.40.50.1820">
    <property type="entry name" value="alpha/beta hydrolase"/>
    <property type="match status" value="1"/>
</dbReference>
<dbReference type="InterPro" id="IPR000073">
    <property type="entry name" value="AB_hydrolase_1"/>
</dbReference>
<sequence>MPVIDVNGIQLHYEEAGEGEPVVMIQGTGAGRTVWQLHQVPALTTVGFRVITLDNRGIPPTSECPEGFTLQDMVGDVAGLIEYLGIGPCRVVGTSLGAFVTQELALSRPDLVRQAVLIATRGRTDALRAALTRAEIELYDDGVELPVRYAAVVRALKSLSPRTLDNEAAMADWLDLFELSPAGGPGHRAQMDLSTLDHRLEAYRGIRVPCQVIAFADDLITPPHLAREVADAIPGAEYELIEGCGHYGYLEDPTTVNKAMVEFLTGTAAH</sequence>
<protein>
    <submittedName>
        <fullName evidence="3">Alpha/beta hydrolase</fullName>
    </submittedName>
</protein>
<name>A0A6G4A612_9ACTN</name>
<proteinExistence type="predicted"/>
<keyword evidence="3" id="KW-0378">Hydrolase</keyword>
<dbReference type="PANTHER" id="PTHR43433:SF5">
    <property type="entry name" value="AB HYDROLASE-1 DOMAIN-CONTAINING PROTEIN"/>
    <property type="match status" value="1"/>
</dbReference>
<dbReference type="PANTHER" id="PTHR43433">
    <property type="entry name" value="HYDROLASE, ALPHA/BETA FOLD FAMILY PROTEIN"/>
    <property type="match status" value="1"/>
</dbReference>
<dbReference type="InterPro" id="IPR000639">
    <property type="entry name" value="Epox_hydrolase-like"/>
</dbReference>
<dbReference type="AlphaFoldDB" id="A0A6G4A612"/>
<reference evidence="3" key="1">
    <citation type="submission" date="2020-02" db="EMBL/GenBank/DDBJ databases">
        <title>A new Streptomyces sp. for controlling soil-borne diseases.</title>
        <authorList>
            <person name="Li X."/>
            <person name="Tian Y."/>
            <person name="Gao K."/>
        </authorList>
    </citation>
    <scope>NUCLEOTIDE SEQUENCE [LARGE SCALE GENOMIC DNA]</scope>
    <source>
        <strain evidence="3">0250</strain>
    </source>
</reference>
<dbReference type="SUPFAM" id="SSF53474">
    <property type="entry name" value="alpha/beta-Hydrolases"/>
    <property type="match status" value="1"/>
</dbReference>
<keyword evidence="1" id="KW-0575">Peroxidase</keyword>
<dbReference type="InterPro" id="IPR029058">
    <property type="entry name" value="AB_hydrolase_fold"/>
</dbReference>